<organism evidence="2">
    <name type="scientific">Methylobacterium bullatum</name>
    <dbReference type="NCBI Taxonomy" id="570505"/>
    <lineage>
        <taxon>Bacteria</taxon>
        <taxon>Pseudomonadati</taxon>
        <taxon>Pseudomonadota</taxon>
        <taxon>Alphaproteobacteria</taxon>
        <taxon>Hyphomicrobiales</taxon>
        <taxon>Methylobacteriaceae</taxon>
        <taxon>Methylobacterium</taxon>
    </lineage>
</organism>
<evidence type="ECO:0000259" key="1">
    <source>
        <dbReference type="Pfam" id="PF00696"/>
    </source>
</evidence>
<dbReference type="InterPro" id="IPR001048">
    <property type="entry name" value="Asp/Glu/Uridylate_kinase"/>
</dbReference>
<name>A0A679J5K3_9HYPH</name>
<evidence type="ECO:0000313" key="2">
    <source>
        <dbReference type="EMBL" id="CAA2106240.1"/>
    </source>
</evidence>
<dbReference type="EMBL" id="LR743504">
    <property type="protein sequence ID" value="CAA2106240.1"/>
    <property type="molecule type" value="Genomic_DNA"/>
</dbReference>
<feature type="domain" description="Aspartate/glutamate/uridylate kinase" evidence="1">
    <location>
        <begin position="7"/>
        <end position="80"/>
    </location>
</feature>
<reference evidence="2" key="1">
    <citation type="submission" date="2019-12" db="EMBL/GenBank/DDBJ databases">
        <authorList>
            <person name="Cremers G."/>
        </authorList>
    </citation>
    <scope>NUCLEOTIDE SEQUENCE</scope>
    <source>
        <strain evidence="2">Mbul1</strain>
    </source>
</reference>
<protein>
    <recommendedName>
        <fullName evidence="1">Aspartate/glutamate/uridylate kinase domain-containing protein</fullName>
    </recommendedName>
</protein>
<accession>A0A679J5K3</accession>
<dbReference type="AlphaFoldDB" id="A0A679J5K3"/>
<dbReference type="SUPFAM" id="SSF53633">
    <property type="entry name" value="Carbamate kinase-like"/>
    <property type="match status" value="1"/>
</dbReference>
<proteinExistence type="predicted"/>
<dbReference type="Pfam" id="PF00696">
    <property type="entry name" value="AA_kinase"/>
    <property type="match status" value="1"/>
</dbReference>
<dbReference type="Gene3D" id="3.40.1160.10">
    <property type="entry name" value="Acetylglutamate kinase-like"/>
    <property type="match status" value="1"/>
</dbReference>
<sequence length="192" mass="19734">MTGAPPTIVKLGGSLVSDAARLGRLLGALADGGEGRCVVVPGGGPFADAVRQAQGQLGFSDALAHRLALDSMGRMAEVLSEGEPRLAIVRSVMEARSAEAPVIWDPVALKDGHPSIPESWDVTSDSLALWLATELEAPRCILVKSIDRPVGASLSDLARMGLVDAAFPGFAASYAGEIVIRGPAADIVRAAA</sequence>
<gene>
    <name evidence="2" type="ORF">MBUL_03585</name>
</gene>
<dbReference type="InterPro" id="IPR036393">
    <property type="entry name" value="AceGlu_kinase-like_sf"/>
</dbReference>